<keyword evidence="6" id="KW-0813">Transport</keyword>
<organism evidence="9 10">
    <name type="scientific">Skermanella stibiiresistens SB22</name>
    <dbReference type="NCBI Taxonomy" id="1385369"/>
    <lineage>
        <taxon>Bacteria</taxon>
        <taxon>Pseudomonadati</taxon>
        <taxon>Pseudomonadota</taxon>
        <taxon>Alphaproteobacteria</taxon>
        <taxon>Rhodospirillales</taxon>
        <taxon>Azospirillaceae</taxon>
        <taxon>Skermanella</taxon>
    </lineage>
</organism>
<evidence type="ECO:0000256" key="6">
    <source>
        <dbReference type="RuleBase" id="RU004057"/>
    </source>
</evidence>
<evidence type="ECO:0000256" key="7">
    <source>
        <dbReference type="SAM" id="Phobius"/>
    </source>
</evidence>
<evidence type="ECO:0000256" key="1">
    <source>
        <dbReference type="ARBA" id="ARBA00004651"/>
    </source>
</evidence>
<protein>
    <recommendedName>
        <fullName evidence="8">MotA/TolQ/ExbB proton channel domain-containing protein</fullName>
    </recommendedName>
</protein>
<gene>
    <name evidence="9" type="ORF">N825_14530</name>
</gene>
<evidence type="ECO:0000256" key="5">
    <source>
        <dbReference type="ARBA" id="ARBA00023136"/>
    </source>
</evidence>
<accession>W9H375</accession>
<dbReference type="GO" id="GO:0005886">
    <property type="term" value="C:plasma membrane"/>
    <property type="evidence" value="ECO:0007669"/>
    <property type="project" value="UniProtKB-SubCell"/>
</dbReference>
<dbReference type="Pfam" id="PF01618">
    <property type="entry name" value="MotA_ExbB"/>
    <property type="match status" value="1"/>
</dbReference>
<evidence type="ECO:0000313" key="9">
    <source>
        <dbReference type="EMBL" id="EWY38213.1"/>
    </source>
</evidence>
<dbReference type="GO" id="GO:0015031">
    <property type="term" value="P:protein transport"/>
    <property type="evidence" value="ECO:0007669"/>
    <property type="project" value="UniProtKB-KW"/>
</dbReference>
<keyword evidence="2" id="KW-1003">Cell membrane</keyword>
<dbReference type="RefSeq" id="WP_037457614.1">
    <property type="nucleotide sequence ID" value="NZ_AVFL01000020.1"/>
</dbReference>
<dbReference type="STRING" id="1385369.N825_14530"/>
<feature type="transmembrane region" description="Helical" evidence="7">
    <location>
        <begin position="96"/>
        <end position="121"/>
    </location>
</feature>
<proteinExistence type="inferred from homology"/>
<feature type="transmembrane region" description="Helical" evidence="7">
    <location>
        <begin position="141"/>
        <end position="162"/>
    </location>
</feature>
<reference evidence="9 10" key="1">
    <citation type="submission" date="2013-08" db="EMBL/GenBank/DDBJ databases">
        <title>The genome sequence of Skermanella stibiiresistens.</title>
        <authorList>
            <person name="Zhu W."/>
            <person name="Wang G."/>
        </authorList>
    </citation>
    <scope>NUCLEOTIDE SEQUENCE [LARGE SCALE GENOMIC DNA]</scope>
    <source>
        <strain evidence="9 10">SB22</strain>
    </source>
</reference>
<evidence type="ECO:0000256" key="4">
    <source>
        <dbReference type="ARBA" id="ARBA00022989"/>
    </source>
</evidence>
<keyword evidence="6" id="KW-0653">Protein transport</keyword>
<keyword evidence="10" id="KW-1185">Reference proteome</keyword>
<keyword evidence="3 7" id="KW-0812">Transmembrane</keyword>
<evidence type="ECO:0000256" key="3">
    <source>
        <dbReference type="ARBA" id="ARBA00022692"/>
    </source>
</evidence>
<comment type="similarity">
    <text evidence="6">Belongs to the exbB/tolQ family.</text>
</comment>
<keyword evidence="4 7" id="KW-1133">Transmembrane helix</keyword>
<dbReference type="InterPro" id="IPR002898">
    <property type="entry name" value="MotA_ExbB_proton_chnl"/>
</dbReference>
<feature type="domain" description="MotA/TolQ/ExbB proton channel" evidence="8">
    <location>
        <begin position="89"/>
        <end position="179"/>
    </location>
</feature>
<dbReference type="AlphaFoldDB" id="W9H375"/>
<evidence type="ECO:0000259" key="8">
    <source>
        <dbReference type="Pfam" id="PF01618"/>
    </source>
</evidence>
<keyword evidence="5 7" id="KW-0472">Membrane</keyword>
<dbReference type="Proteomes" id="UP000019486">
    <property type="component" value="Unassembled WGS sequence"/>
</dbReference>
<evidence type="ECO:0000256" key="2">
    <source>
        <dbReference type="ARBA" id="ARBA00022475"/>
    </source>
</evidence>
<evidence type="ECO:0000313" key="10">
    <source>
        <dbReference type="Proteomes" id="UP000019486"/>
    </source>
</evidence>
<comment type="subcellular location">
    <subcellularLocation>
        <location evidence="1">Cell membrane</location>
        <topology evidence="1">Multi-pass membrane protein</topology>
    </subcellularLocation>
    <subcellularLocation>
        <location evidence="6">Membrane</location>
        <topology evidence="6">Multi-pass membrane protein</topology>
    </subcellularLocation>
</comment>
<dbReference type="EMBL" id="AVFL01000020">
    <property type="protein sequence ID" value="EWY38213.1"/>
    <property type="molecule type" value="Genomic_DNA"/>
</dbReference>
<sequence length="190" mass="19988">MALLAAAWFQGWVKPVLDTDSTGLCQLIFGVFLVGTAVCGSKIWRTSCELNACKDFSPHNNSRASRHLIEVAGRDSGSRATLAGNLRLKLSSRIAIVRHLASSLVLLGLIGTVVGFIISLGGVDPDKAGDVAAIAPMVTKLIDGMSVALYTTLVGGILNIWLSINYNMLVTGTVNLITEITALGERHAGA</sequence>
<comment type="caution">
    <text evidence="9">The sequence shown here is derived from an EMBL/GenBank/DDBJ whole genome shotgun (WGS) entry which is preliminary data.</text>
</comment>
<feature type="transmembrane region" description="Helical" evidence="7">
    <location>
        <begin position="23"/>
        <end position="44"/>
    </location>
</feature>
<name>W9H375_9PROT</name>